<dbReference type="AlphaFoldDB" id="A0A380LQI6"/>
<dbReference type="EC" id="3.1.1.-" evidence="2"/>
<reference evidence="2 3" key="1">
    <citation type="submission" date="2018-06" db="EMBL/GenBank/DDBJ databases">
        <authorList>
            <consortium name="Pathogen Informatics"/>
            <person name="Doyle S."/>
        </authorList>
    </citation>
    <scope>NUCLEOTIDE SEQUENCE [LARGE SCALE GENOMIC DNA]</scope>
    <source>
        <strain evidence="2 3">NCTC11087</strain>
    </source>
</reference>
<dbReference type="GO" id="GO:0016787">
    <property type="term" value="F:hydrolase activity"/>
    <property type="evidence" value="ECO:0007669"/>
    <property type="project" value="UniProtKB-KW"/>
</dbReference>
<evidence type="ECO:0000259" key="1">
    <source>
        <dbReference type="Pfam" id="PF12146"/>
    </source>
</evidence>
<keyword evidence="3" id="KW-1185">Reference proteome</keyword>
<accession>A0A380LQI6</accession>
<dbReference type="PANTHER" id="PTHR11614">
    <property type="entry name" value="PHOSPHOLIPASE-RELATED"/>
    <property type="match status" value="1"/>
</dbReference>
<dbReference type="RefSeq" id="WP_022789940.1">
    <property type="nucleotide sequence ID" value="NZ_CAUWMU010000039.1"/>
</dbReference>
<dbReference type="InterPro" id="IPR022742">
    <property type="entry name" value="Hydrolase_4"/>
</dbReference>
<dbReference type="InterPro" id="IPR051044">
    <property type="entry name" value="MAG_DAG_Lipase"/>
</dbReference>
<name>A0A380LQI6_9FIRM</name>
<gene>
    <name evidence="2" type="primary">ytpA</name>
    <name evidence="2" type="ORF">NCTC11087_01779</name>
</gene>
<organism evidence="2 3">
    <name type="scientific">Faecalicoccus pleomorphus</name>
    <dbReference type="NCBI Taxonomy" id="1323"/>
    <lineage>
        <taxon>Bacteria</taxon>
        <taxon>Bacillati</taxon>
        <taxon>Bacillota</taxon>
        <taxon>Erysipelotrichia</taxon>
        <taxon>Erysipelotrichales</taxon>
        <taxon>Erysipelotrichaceae</taxon>
        <taxon>Faecalicoccus</taxon>
    </lineage>
</organism>
<dbReference type="OrthoDB" id="9806902at2"/>
<feature type="domain" description="Serine aminopeptidase S33" evidence="1">
    <location>
        <begin position="28"/>
        <end position="288"/>
    </location>
</feature>
<keyword evidence="2" id="KW-0378">Hydrolase</keyword>
<evidence type="ECO:0000313" key="2">
    <source>
        <dbReference type="EMBL" id="SUO04850.1"/>
    </source>
</evidence>
<dbReference type="InterPro" id="IPR029058">
    <property type="entry name" value="AB_hydrolase_fold"/>
</dbReference>
<proteinExistence type="predicted"/>
<dbReference type="EMBL" id="UHFX01000003">
    <property type="protein sequence ID" value="SUO04850.1"/>
    <property type="molecule type" value="Genomic_DNA"/>
</dbReference>
<protein>
    <submittedName>
        <fullName evidence="2">Phospholipase ytpA</fullName>
        <ecNumber evidence="2">3.1.1.-</ecNumber>
    </submittedName>
</protein>
<dbReference type="SUPFAM" id="SSF53474">
    <property type="entry name" value="alpha/beta-Hydrolases"/>
    <property type="match status" value="1"/>
</dbReference>
<dbReference type="Proteomes" id="UP000255523">
    <property type="component" value="Unassembled WGS sequence"/>
</dbReference>
<dbReference type="Pfam" id="PF12146">
    <property type="entry name" value="Hydrolase_4"/>
    <property type="match status" value="1"/>
</dbReference>
<evidence type="ECO:0000313" key="3">
    <source>
        <dbReference type="Proteomes" id="UP000255523"/>
    </source>
</evidence>
<dbReference type="GeneID" id="77462720"/>
<dbReference type="Gene3D" id="3.40.50.1820">
    <property type="entry name" value="alpha/beta hydrolase"/>
    <property type="match status" value="1"/>
</dbReference>
<sequence length="303" mass="34701">MNTKEFIISSSSDGLALSALLIQPDTALKGVIVILHGMAEHKERYVDFMQAFAKVGYAALIYDHRGHGESVCSKDDYGYFYEENACYIVEDVKDVIDHIRQVFPSVPVILFAHSMGTLVARLYCKKYDDTIDKLILSGPVVKNPLVTAALFLTKVLSLCFGKHHRSHFIQSLAFGGYDRKFEGTHENRWLSENMHNVMAYNAEEKDGFIFTLNGFKNLFLMVKRTFDGKGWEVKNPNLPILFLAGENDPVIGSEKQLHQAEDDMRKQGYDRMEEKIYPHMRHEILQEEKKDTVIHDILDFIES</sequence>